<dbReference type="EMBL" id="LJKA01000050">
    <property type="protein sequence ID" value="KZD32555.1"/>
    <property type="molecule type" value="Genomic_DNA"/>
</dbReference>
<dbReference type="PATRIC" id="fig|1396.539.peg.3090"/>
<organism evidence="1 2">
    <name type="scientific">Bacillus cereus</name>
    <dbReference type="NCBI Taxonomy" id="1396"/>
    <lineage>
        <taxon>Bacteria</taxon>
        <taxon>Bacillati</taxon>
        <taxon>Bacillota</taxon>
        <taxon>Bacilli</taxon>
        <taxon>Bacillales</taxon>
        <taxon>Bacillaceae</taxon>
        <taxon>Bacillus</taxon>
        <taxon>Bacillus cereus group</taxon>
    </lineage>
</organism>
<dbReference type="Proteomes" id="UP000076501">
    <property type="component" value="Unassembled WGS sequence"/>
</dbReference>
<proteinExistence type="predicted"/>
<protein>
    <submittedName>
        <fullName evidence="1">Uncharacterized protein</fullName>
    </submittedName>
</protein>
<name>A0A161RFQ8_BACCE</name>
<gene>
    <name evidence="1" type="ORF">B4082_3406</name>
</gene>
<evidence type="ECO:0000313" key="2">
    <source>
        <dbReference type="Proteomes" id="UP000076501"/>
    </source>
</evidence>
<evidence type="ECO:0000313" key="1">
    <source>
        <dbReference type="EMBL" id="KZD32555.1"/>
    </source>
</evidence>
<sequence>MVYINKINPKISSIGCNLNIFALLEYIKNFNTSLVNLEGEFQILKNRKKMQGL</sequence>
<accession>A0A161RFQ8</accession>
<dbReference type="AlphaFoldDB" id="A0A161RFQ8"/>
<comment type="caution">
    <text evidence="1">The sequence shown here is derived from an EMBL/GenBank/DDBJ whole genome shotgun (WGS) entry which is preliminary data.</text>
</comment>
<reference evidence="1 2" key="1">
    <citation type="submission" date="2015-09" db="EMBL/GenBank/DDBJ databases">
        <title>Bacillus cereus food isolates.</title>
        <authorList>
            <person name="Boekhorst J."/>
        </authorList>
    </citation>
    <scope>NUCLEOTIDE SEQUENCE [LARGE SCALE GENOMIC DNA]</scope>
    <source>
        <strain evidence="1 2">B4082</strain>
    </source>
</reference>